<keyword evidence="2" id="KW-1185">Reference proteome</keyword>
<sequence>MRNDEQFLSFMVENDDSQLVVESKLFKDNDDDYFKSLSKQFYGFKSQDVKKQLKIIKSAGDLKMKLSNTANLNNVLKPFSISYQLQQQIHKLLSKPKPQGSSLSSSFKTNQKMNQIKLTYQQLQNRKLLIPKNEDSNILTQNSYRSTLNTSTKSQPKKDKVLDLYQMKLKTERSVDKPKIMKVLKRNKIH</sequence>
<protein>
    <submittedName>
        <fullName evidence="1">Uncharacterized protein</fullName>
    </submittedName>
</protein>
<evidence type="ECO:0000313" key="1">
    <source>
        <dbReference type="EMBL" id="CAD8110467.1"/>
    </source>
</evidence>
<evidence type="ECO:0000313" key="2">
    <source>
        <dbReference type="Proteomes" id="UP000688137"/>
    </source>
</evidence>
<comment type="caution">
    <text evidence="1">The sequence shown here is derived from an EMBL/GenBank/DDBJ whole genome shotgun (WGS) entry which is preliminary data.</text>
</comment>
<name>A0A8S1Q5F3_PARPR</name>
<dbReference type="OMA" id="ERSVDKP"/>
<proteinExistence type="predicted"/>
<dbReference type="Proteomes" id="UP000688137">
    <property type="component" value="Unassembled WGS sequence"/>
</dbReference>
<reference evidence="1" key="1">
    <citation type="submission" date="2021-01" db="EMBL/GenBank/DDBJ databases">
        <authorList>
            <consortium name="Genoscope - CEA"/>
            <person name="William W."/>
        </authorList>
    </citation>
    <scope>NUCLEOTIDE SEQUENCE</scope>
</reference>
<accession>A0A8S1Q5F3</accession>
<dbReference type="EMBL" id="CAJJDM010000148">
    <property type="protein sequence ID" value="CAD8110467.1"/>
    <property type="molecule type" value="Genomic_DNA"/>
</dbReference>
<gene>
    <name evidence="1" type="ORF">PPRIM_AZ9-3.1.T1440073</name>
</gene>
<organism evidence="1 2">
    <name type="scientific">Paramecium primaurelia</name>
    <dbReference type="NCBI Taxonomy" id="5886"/>
    <lineage>
        <taxon>Eukaryota</taxon>
        <taxon>Sar</taxon>
        <taxon>Alveolata</taxon>
        <taxon>Ciliophora</taxon>
        <taxon>Intramacronucleata</taxon>
        <taxon>Oligohymenophorea</taxon>
        <taxon>Peniculida</taxon>
        <taxon>Parameciidae</taxon>
        <taxon>Paramecium</taxon>
    </lineage>
</organism>
<dbReference type="AlphaFoldDB" id="A0A8S1Q5F3"/>